<proteinExistence type="predicted"/>
<protein>
    <submittedName>
        <fullName evidence="1">Cyclase</fullName>
    </submittedName>
</protein>
<evidence type="ECO:0000313" key="1">
    <source>
        <dbReference type="EMBL" id="BBY42455.1"/>
    </source>
</evidence>
<dbReference type="InterPro" id="IPR023393">
    <property type="entry name" value="START-like_dom_sf"/>
</dbReference>
<dbReference type="SUPFAM" id="SSF55961">
    <property type="entry name" value="Bet v1-like"/>
    <property type="match status" value="1"/>
</dbReference>
<name>A0A7I7REZ5_MYCCF</name>
<accession>A0A7I7REZ5</accession>
<keyword evidence="2" id="KW-1185">Reference proteome</keyword>
<evidence type="ECO:0000313" key="2">
    <source>
        <dbReference type="Proteomes" id="UP000466431"/>
    </source>
</evidence>
<dbReference type="Gene3D" id="3.30.530.20">
    <property type="match status" value="1"/>
</dbReference>
<organism evidence="1 2">
    <name type="scientific">Mycolicibacterium celeriflavum</name>
    <name type="common">Mycobacterium celeriflavum</name>
    <dbReference type="NCBI Taxonomy" id="1249101"/>
    <lineage>
        <taxon>Bacteria</taxon>
        <taxon>Bacillati</taxon>
        <taxon>Actinomycetota</taxon>
        <taxon>Actinomycetes</taxon>
        <taxon>Mycobacteriales</taxon>
        <taxon>Mycobacteriaceae</taxon>
        <taxon>Mycolicibacterium</taxon>
    </lineage>
</organism>
<dbReference type="InterPro" id="IPR019587">
    <property type="entry name" value="Polyketide_cyclase/dehydratase"/>
</dbReference>
<dbReference type="KEGG" id="mcee:MCEL_07500"/>
<dbReference type="Proteomes" id="UP000466431">
    <property type="component" value="Chromosome"/>
</dbReference>
<reference evidence="1 2" key="1">
    <citation type="journal article" date="2019" name="Emerg. Microbes Infect.">
        <title>Comprehensive subspecies identification of 175 nontuberculous mycobacteria species based on 7547 genomic profiles.</title>
        <authorList>
            <person name="Matsumoto Y."/>
            <person name="Kinjo T."/>
            <person name="Motooka D."/>
            <person name="Nabeya D."/>
            <person name="Jung N."/>
            <person name="Uechi K."/>
            <person name="Horii T."/>
            <person name="Iida T."/>
            <person name="Fujita J."/>
            <person name="Nakamura S."/>
        </authorList>
    </citation>
    <scope>NUCLEOTIDE SEQUENCE [LARGE SCALE GENOMIC DNA]</scope>
    <source>
        <strain evidence="1 2">JCM 18439</strain>
    </source>
</reference>
<dbReference type="AlphaFoldDB" id="A0A7I7REZ5"/>
<dbReference type="Pfam" id="PF10604">
    <property type="entry name" value="Polyketide_cyc2"/>
    <property type="match status" value="1"/>
</dbReference>
<dbReference type="EMBL" id="AP022591">
    <property type="protein sequence ID" value="BBY42455.1"/>
    <property type="molecule type" value="Genomic_DNA"/>
</dbReference>
<sequence length="180" mass="19959">MRSAFLVHPIEWTLGCGKRLRESEAAVDGAVTVSMAAPAERIWDLIADVRNTGKFSPEVMEAEWLGGATGPALGARFRGHVKRNEIGPVYWTTCEVTACEPGREFGFAVLLGDKPVNNWHYRLTPVEGGTEVTESFRLTDSMPMKVFSVLGGQLRRRRNIRDMRKTLERIKAVVESPDGG</sequence>
<gene>
    <name evidence="1" type="ORF">MCEL_07500</name>
</gene>
<dbReference type="CDD" id="cd07812">
    <property type="entry name" value="SRPBCC"/>
    <property type="match status" value="1"/>
</dbReference>